<evidence type="ECO:0000313" key="4">
    <source>
        <dbReference type="Proteomes" id="UP000623467"/>
    </source>
</evidence>
<name>A0A8H6Y7I2_9AGAR</name>
<dbReference type="InterPro" id="IPR007855">
    <property type="entry name" value="RDRP"/>
</dbReference>
<evidence type="ECO:0000313" key="3">
    <source>
        <dbReference type="EMBL" id="KAF7353316.1"/>
    </source>
</evidence>
<reference evidence="3" key="1">
    <citation type="submission" date="2020-05" db="EMBL/GenBank/DDBJ databases">
        <title>Mycena genomes resolve the evolution of fungal bioluminescence.</title>
        <authorList>
            <person name="Tsai I.J."/>
        </authorList>
    </citation>
    <scope>NUCLEOTIDE SEQUENCE</scope>
    <source>
        <strain evidence="3">160909Yilan</strain>
    </source>
</reference>
<keyword evidence="4" id="KW-1185">Reference proteome</keyword>
<organism evidence="3 4">
    <name type="scientific">Mycena sanguinolenta</name>
    <dbReference type="NCBI Taxonomy" id="230812"/>
    <lineage>
        <taxon>Eukaryota</taxon>
        <taxon>Fungi</taxon>
        <taxon>Dikarya</taxon>
        <taxon>Basidiomycota</taxon>
        <taxon>Agaricomycotina</taxon>
        <taxon>Agaricomycetes</taxon>
        <taxon>Agaricomycetidae</taxon>
        <taxon>Agaricales</taxon>
        <taxon>Marasmiineae</taxon>
        <taxon>Mycenaceae</taxon>
        <taxon>Mycena</taxon>
    </lineage>
</organism>
<evidence type="ECO:0000256" key="1">
    <source>
        <dbReference type="RuleBase" id="RU363098"/>
    </source>
</evidence>
<sequence length="793" mass="88617">MSNNAILVKNRVPFTRLRIDLSGQAGQPELKEYYSHESRATRLVGDSKRFMTVSFSPSSKDHQISSWLQTVTDSGILLDGVNKYAYLGFTENNLKAGQLLFFREGPDFTVETLKEKFGDLKAVYDEYGYGKYAARLGLSFSSTIATEEIDPADIMELPDLFADDGSLTSDGSGLIRDSYCSKLCTLVDIPSDTAVLQIRQGGKKGTLVRCPDDLFDQLCGSSNKKIAYRRSMIKYAGGPQMLEVQSVSRPPKSGRLNKQFIILLHTRGISLSVFEELLQTQLEEINKITIDREKALECVRGELDAEGGAFYQDLYEMLLAGHDMSEPYLATLLRRFQNTSWKALREKLHISVKDSGNMFGVVDQCGILQEGEVYINLRGPHVGPVAVMRNPAHDPAGIRVLEAVNKPELKHLTNCIVFSATGAHSETDRMGGGDLDGDQYYVIFNPLLIPQAHPPPVIRAKQTHSRTITIAGQTQNIPSPTRRRVDMRADAIKTFIEMRCNFLVGEMSNAWMKLVGGTPNLARHPECKALVPLIEEALDAVKQGGGLKRIKDDFRSIKRRIEQVQSPPQWNNPLEVLADQVPAGIPENIEFTPHPDLILRSSTTEEEWLRLVVEAKHRMREYNHGLKCAIDADKENLECGLKNEKRADIFKAETIAEHFPVPDNLFLEMPKYVLKASVWYSVGYANRKQSFAWLGARWLNFIKAMRAGRVPISVGTRSTPLVPAAVMSATTVPPPVVSDWKYQQNGHEHDYVIRSPNALVPQQILIPAVVEVPLYVVLRSTSIRPQNSSCRAP</sequence>
<comment type="similarity">
    <text evidence="1">Belongs to the RdRP family.</text>
</comment>
<dbReference type="GO" id="GO:0031380">
    <property type="term" value="C:nuclear RNA-directed RNA polymerase complex"/>
    <property type="evidence" value="ECO:0007669"/>
    <property type="project" value="TreeGrafter"/>
</dbReference>
<dbReference type="Proteomes" id="UP000623467">
    <property type="component" value="Unassembled WGS sequence"/>
</dbReference>
<dbReference type="PANTHER" id="PTHR23079:SF55">
    <property type="entry name" value="RNA-DIRECTED RNA POLYMERASE"/>
    <property type="match status" value="1"/>
</dbReference>
<keyword evidence="1 3" id="KW-0696">RNA-directed RNA polymerase</keyword>
<dbReference type="Pfam" id="PF05183">
    <property type="entry name" value="RdRP"/>
    <property type="match status" value="1"/>
</dbReference>
<keyword evidence="1" id="KW-0808">Transferase</keyword>
<proteinExistence type="inferred from homology"/>
<accession>A0A8H6Y7I2</accession>
<dbReference type="GO" id="GO:0003968">
    <property type="term" value="F:RNA-directed RNA polymerase activity"/>
    <property type="evidence" value="ECO:0007669"/>
    <property type="project" value="UniProtKB-KW"/>
</dbReference>
<feature type="domain" description="RDRP core" evidence="2">
    <location>
        <begin position="38"/>
        <end position="571"/>
    </location>
</feature>
<dbReference type="InterPro" id="IPR057596">
    <property type="entry name" value="RDRP_core"/>
</dbReference>
<dbReference type="GO" id="GO:0003723">
    <property type="term" value="F:RNA binding"/>
    <property type="evidence" value="ECO:0007669"/>
    <property type="project" value="UniProtKB-KW"/>
</dbReference>
<dbReference type="EC" id="2.7.7.48" evidence="1"/>
<comment type="caution">
    <text evidence="3">The sequence shown here is derived from an EMBL/GenBank/DDBJ whole genome shotgun (WGS) entry which is preliminary data.</text>
</comment>
<comment type="catalytic activity">
    <reaction evidence="1">
        <text>RNA(n) + a ribonucleoside 5'-triphosphate = RNA(n+1) + diphosphate</text>
        <dbReference type="Rhea" id="RHEA:21248"/>
        <dbReference type="Rhea" id="RHEA-COMP:14527"/>
        <dbReference type="Rhea" id="RHEA-COMP:17342"/>
        <dbReference type="ChEBI" id="CHEBI:33019"/>
        <dbReference type="ChEBI" id="CHEBI:61557"/>
        <dbReference type="ChEBI" id="CHEBI:140395"/>
        <dbReference type="EC" id="2.7.7.48"/>
    </reaction>
</comment>
<keyword evidence="1" id="KW-0694">RNA-binding</keyword>
<dbReference type="OrthoDB" id="6513042at2759"/>
<protein>
    <recommendedName>
        <fullName evidence="1">RNA-dependent RNA polymerase</fullName>
        <ecNumber evidence="1">2.7.7.48</ecNumber>
    </recommendedName>
</protein>
<dbReference type="PANTHER" id="PTHR23079">
    <property type="entry name" value="RNA-DEPENDENT RNA POLYMERASE"/>
    <property type="match status" value="1"/>
</dbReference>
<gene>
    <name evidence="3" type="ORF">MSAN_01519600</name>
</gene>
<dbReference type="GO" id="GO:0030422">
    <property type="term" value="P:siRNA processing"/>
    <property type="evidence" value="ECO:0007669"/>
    <property type="project" value="TreeGrafter"/>
</dbReference>
<dbReference type="EMBL" id="JACAZH010000012">
    <property type="protein sequence ID" value="KAF7353316.1"/>
    <property type="molecule type" value="Genomic_DNA"/>
</dbReference>
<keyword evidence="1" id="KW-0548">Nucleotidyltransferase</keyword>
<evidence type="ECO:0000259" key="2">
    <source>
        <dbReference type="Pfam" id="PF05183"/>
    </source>
</evidence>
<dbReference type="AlphaFoldDB" id="A0A8H6Y7I2"/>